<dbReference type="Proteomes" id="UP001281147">
    <property type="component" value="Unassembled WGS sequence"/>
</dbReference>
<proteinExistence type="predicted"/>
<gene>
    <name evidence="1" type="ORF">LTR37_008454</name>
</gene>
<comment type="caution">
    <text evidence="1">The sequence shown here is derived from an EMBL/GenBank/DDBJ whole genome shotgun (WGS) entry which is preliminary data.</text>
</comment>
<accession>A0ACC3NBY7</accession>
<dbReference type="EMBL" id="JAUTXU010000062">
    <property type="protein sequence ID" value="KAK3713496.1"/>
    <property type="molecule type" value="Genomic_DNA"/>
</dbReference>
<organism evidence="1 2">
    <name type="scientific">Vermiconidia calcicola</name>
    <dbReference type="NCBI Taxonomy" id="1690605"/>
    <lineage>
        <taxon>Eukaryota</taxon>
        <taxon>Fungi</taxon>
        <taxon>Dikarya</taxon>
        <taxon>Ascomycota</taxon>
        <taxon>Pezizomycotina</taxon>
        <taxon>Dothideomycetes</taxon>
        <taxon>Dothideomycetidae</taxon>
        <taxon>Mycosphaerellales</taxon>
        <taxon>Extremaceae</taxon>
        <taxon>Vermiconidia</taxon>
    </lineage>
</organism>
<evidence type="ECO:0000313" key="1">
    <source>
        <dbReference type="EMBL" id="KAK3713496.1"/>
    </source>
</evidence>
<reference evidence="1" key="1">
    <citation type="submission" date="2023-07" db="EMBL/GenBank/DDBJ databases">
        <title>Black Yeasts Isolated from many extreme environments.</title>
        <authorList>
            <person name="Coleine C."/>
            <person name="Stajich J.E."/>
            <person name="Selbmann L."/>
        </authorList>
    </citation>
    <scope>NUCLEOTIDE SEQUENCE</scope>
    <source>
        <strain evidence="1">CCFEE 5714</strain>
    </source>
</reference>
<name>A0ACC3NBY7_9PEZI</name>
<evidence type="ECO:0000313" key="2">
    <source>
        <dbReference type="Proteomes" id="UP001281147"/>
    </source>
</evidence>
<sequence>MSSSQTHDLHRALLRPTIIHTLRAAGFHSTKPSVLDTLVNLAERYILLLASTTAKQALNSHNDPVPTISDLRLAMQECGTLIPVQGAAEENWEEVLRRPVEELGRGRGQRGLVEKRKREEEDAGDLRRFLRWFDEREFAEVRRVAGLVEESSTGAGAVVGVGGGVVQAEDFLSQLKKRQRGAGAAVGVDEGARFQGTVLGRQAEERPGVVIEGGPVQGLVEWAERIREIGAGGHAHEGESGTTRMDAAAA</sequence>
<keyword evidence="2" id="KW-1185">Reference proteome</keyword>
<protein>
    <submittedName>
        <fullName evidence="1">Uncharacterized protein</fullName>
    </submittedName>
</protein>